<dbReference type="Pfam" id="PF14497">
    <property type="entry name" value="GST_C_3"/>
    <property type="match status" value="1"/>
</dbReference>
<organism evidence="3 4">
    <name type="scientific">Linderina pennispora</name>
    <dbReference type="NCBI Taxonomy" id="61395"/>
    <lineage>
        <taxon>Eukaryota</taxon>
        <taxon>Fungi</taxon>
        <taxon>Fungi incertae sedis</taxon>
        <taxon>Zoopagomycota</taxon>
        <taxon>Kickxellomycotina</taxon>
        <taxon>Kickxellomycetes</taxon>
        <taxon>Kickxellales</taxon>
        <taxon>Kickxellaceae</taxon>
        <taxon>Linderina</taxon>
    </lineage>
</organism>
<dbReference type="SUPFAM" id="SSF52833">
    <property type="entry name" value="Thioredoxin-like"/>
    <property type="match status" value="1"/>
</dbReference>
<evidence type="ECO:0000259" key="2">
    <source>
        <dbReference type="PROSITE" id="PS50405"/>
    </source>
</evidence>
<dbReference type="RefSeq" id="XP_040744730.1">
    <property type="nucleotide sequence ID" value="XM_040889703.1"/>
</dbReference>
<sequence length="219" mass="24773">MTGLNSYVLRYFPAHGVTETIRLLLDFVGAEWTEEHPEWPAKKAEQPFGHLPVLVEKNSDGEVVFILSESLVIERYLLRKYNLMPSDPTLAARQEQLRDQLYDTYVAMGYAMHSDGDFKQMLVRRRDEMLESLTRVHSKALQDNGGNGHFFGDKTTYPDLAFYAFVVHIRAESAKDGSAELTAHFNLEAVPEFGKLVAAIEADPALQSYFATKEKVARA</sequence>
<dbReference type="GO" id="GO:0004364">
    <property type="term" value="F:glutathione transferase activity"/>
    <property type="evidence" value="ECO:0007669"/>
    <property type="project" value="TreeGrafter"/>
</dbReference>
<reference evidence="3 4" key="1">
    <citation type="submission" date="2016-07" db="EMBL/GenBank/DDBJ databases">
        <title>Pervasive Adenine N6-methylation of Active Genes in Fungi.</title>
        <authorList>
            <consortium name="DOE Joint Genome Institute"/>
            <person name="Mondo S.J."/>
            <person name="Dannebaum R.O."/>
            <person name="Kuo R.C."/>
            <person name="Labutti K."/>
            <person name="Haridas S."/>
            <person name="Kuo A."/>
            <person name="Salamov A."/>
            <person name="Ahrendt S.R."/>
            <person name="Lipzen A."/>
            <person name="Sullivan W."/>
            <person name="Andreopoulos W.B."/>
            <person name="Clum A."/>
            <person name="Lindquist E."/>
            <person name="Daum C."/>
            <person name="Ramamoorthy G.K."/>
            <person name="Gryganskyi A."/>
            <person name="Culley D."/>
            <person name="Magnuson J.K."/>
            <person name="James T.Y."/>
            <person name="O'Malley M.A."/>
            <person name="Stajich J.E."/>
            <person name="Spatafora J.W."/>
            <person name="Visel A."/>
            <person name="Grigoriev I.V."/>
        </authorList>
    </citation>
    <scope>NUCLEOTIDE SEQUENCE [LARGE SCALE GENOMIC DNA]</scope>
    <source>
        <strain evidence="3 4">ATCC 12442</strain>
    </source>
</reference>
<dbReference type="PROSITE" id="PS50405">
    <property type="entry name" value="GST_CTER"/>
    <property type="match status" value="1"/>
</dbReference>
<dbReference type="EMBL" id="MCFD01000004">
    <property type="protein sequence ID" value="ORX71215.1"/>
    <property type="molecule type" value="Genomic_DNA"/>
</dbReference>
<keyword evidence="4" id="KW-1185">Reference proteome</keyword>
<dbReference type="InterPro" id="IPR036282">
    <property type="entry name" value="Glutathione-S-Trfase_C_sf"/>
</dbReference>
<feature type="domain" description="GST N-terminal" evidence="1">
    <location>
        <begin position="5"/>
        <end position="85"/>
    </location>
</feature>
<evidence type="ECO:0000313" key="4">
    <source>
        <dbReference type="Proteomes" id="UP000193922"/>
    </source>
</evidence>
<dbReference type="PANTHER" id="PTHR11571">
    <property type="entry name" value="GLUTATHIONE S-TRANSFERASE"/>
    <property type="match status" value="1"/>
</dbReference>
<dbReference type="Proteomes" id="UP000193922">
    <property type="component" value="Unassembled WGS sequence"/>
</dbReference>
<protein>
    <recommendedName>
        <fullName evidence="5">Glutathione S-transferase</fullName>
    </recommendedName>
</protein>
<dbReference type="GeneID" id="63806351"/>
<dbReference type="InterPro" id="IPR010987">
    <property type="entry name" value="Glutathione-S-Trfase_C-like"/>
</dbReference>
<dbReference type="SFLD" id="SFLDS00019">
    <property type="entry name" value="Glutathione_Transferase_(cytos"/>
    <property type="match status" value="1"/>
</dbReference>
<dbReference type="InterPro" id="IPR036249">
    <property type="entry name" value="Thioredoxin-like_sf"/>
</dbReference>
<dbReference type="InterPro" id="IPR004046">
    <property type="entry name" value="GST_C"/>
</dbReference>
<comment type="caution">
    <text evidence="3">The sequence shown here is derived from an EMBL/GenBank/DDBJ whole genome shotgun (WGS) entry which is preliminary data.</text>
</comment>
<dbReference type="InterPro" id="IPR050213">
    <property type="entry name" value="GST_superfamily"/>
</dbReference>
<dbReference type="InterPro" id="IPR040079">
    <property type="entry name" value="Glutathione_S-Trfase"/>
</dbReference>
<dbReference type="SUPFAM" id="SSF47616">
    <property type="entry name" value="GST C-terminal domain-like"/>
    <property type="match status" value="1"/>
</dbReference>
<proteinExistence type="predicted"/>
<name>A0A1Y1WCW5_9FUNG</name>
<evidence type="ECO:0000259" key="1">
    <source>
        <dbReference type="PROSITE" id="PS50404"/>
    </source>
</evidence>
<dbReference type="GO" id="GO:0006749">
    <property type="term" value="P:glutathione metabolic process"/>
    <property type="evidence" value="ECO:0007669"/>
    <property type="project" value="TreeGrafter"/>
</dbReference>
<gene>
    <name evidence="3" type="ORF">DL89DRAFT_282676</name>
</gene>
<dbReference type="AlphaFoldDB" id="A0A1Y1WCW5"/>
<dbReference type="STRING" id="61395.A0A1Y1WCW5"/>
<dbReference type="Gene3D" id="1.20.1050.10">
    <property type="match status" value="1"/>
</dbReference>
<dbReference type="OrthoDB" id="414243at2759"/>
<feature type="domain" description="GST C-terminal" evidence="2">
    <location>
        <begin position="87"/>
        <end position="219"/>
    </location>
</feature>
<evidence type="ECO:0008006" key="5">
    <source>
        <dbReference type="Google" id="ProtNLM"/>
    </source>
</evidence>
<dbReference type="Gene3D" id="3.40.30.10">
    <property type="entry name" value="Glutaredoxin"/>
    <property type="match status" value="1"/>
</dbReference>
<dbReference type="PROSITE" id="PS50404">
    <property type="entry name" value="GST_NTER"/>
    <property type="match status" value="1"/>
</dbReference>
<dbReference type="InterPro" id="IPR004045">
    <property type="entry name" value="Glutathione_S-Trfase_N"/>
</dbReference>
<accession>A0A1Y1WCW5</accession>
<evidence type="ECO:0000313" key="3">
    <source>
        <dbReference type="EMBL" id="ORX71215.1"/>
    </source>
</evidence>